<protein>
    <recommendedName>
        <fullName evidence="12">AAA+ ATPase domain-containing protein</fullName>
    </recommendedName>
</protein>
<dbReference type="PROSITE" id="PS00674">
    <property type="entry name" value="AAA"/>
    <property type="match status" value="1"/>
</dbReference>
<evidence type="ECO:0000256" key="5">
    <source>
        <dbReference type="ARBA" id="ARBA00022741"/>
    </source>
</evidence>
<sequence>MQFFVHSNINCVRHDYGRVIGVLNGHSLDDVLAFKSQVLWLLFNIMTLLKCKRTEYQENQILFLRVDGKWQPENGSNVGASLDGCFAFTDRSKTLCAQFSGVGKECICAGDIPWDEKEFRALAMLVTGISSAALYNQFSDTAKEITWKDFVHHYLVTELIFSDVLTETFYNLSSYRTLLMHVIPTLGLIGFLLFSLRRRPMGGGDWIAFTPFSIRESPAKMMDNINTKFKDVAGCEEAKLEILEFVNFLKNPHQYLILGAKIPKGAVRSGPPGTGKTLLAKATAGEVNVPFTTVNGSEFLEMFVGVRDMFTLARKNAPCILFIDEIDAVGRKRGGGDFGGQSEQEITLNQLLVEMDGFDTSTNVVVLAGTNRPDILDPALMRPGRFDRQIYIGPPDIKEDAMLIILTLKKNILSGKHFEQAIDRVVGGLEKKTQVLQPNEKKTVAYHEAGHAIVGWFLEHADPLLKVMPSLKALLCLFDRMCMMLGGRVAEQVFFEKITTGAQDDLKKVTQSAYAQVVQFGMSEKVGRVSFDLPQQGEMATVKPYSEATAELIDQEVRDLVDSAYQRTMELIMDKRECVDMVRLYLLEKEVLYKAELLGPRLFKEKLTYEEFVEGTGSFEEDTSLPEGLKDWNQESEWS</sequence>
<evidence type="ECO:0000256" key="6">
    <source>
        <dbReference type="ARBA" id="ARBA00022801"/>
    </source>
</evidence>
<dbReference type="GO" id="GO:0004176">
    <property type="term" value="F:ATP-dependent peptidase activity"/>
    <property type="evidence" value="ECO:0007669"/>
    <property type="project" value="InterPro"/>
</dbReference>
<dbReference type="SUPFAM" id="SSF52540">
    <property type="entry name" value="P-loop containing nucleoside triphosphate hydrolases"/>
    <property type="match status" value="1"/>
</dbReference>
<dbReference type="InterPro" id="IPR050928">
    <property type="entry name" value="ATP-dep_Zn_Metalloprotease"/>
</dbReference>
<keyword evidence="6" id="KW-0378">Hydrolase</keyword>
<keyword evidence="14" id="KW-1185">Reference proteome</keyword>
<dbReference type="Gene3D" id="3.40.50.300">
    <property type="entry name" value="P-loop containing nucleotide triphosphate hydrolases"/>
    <property type="match status" value="1"/>
</dbReference>
<dbReference type="CDD" id="cd19501">
    <property type="entry name" value="RecA-like_FtsH"/>
    <property type="match status" value="1"/>
</dbReference>
<proteinExistence type="inferred from homology"/>
<evidence type="ECO:0000256" key="8">
    <source>
        <dbReference type="ARBA" id="ARBA00022840"/>
    </source>
</evidence>
<feature type="region of interest" description="Disordered" evidence="11">
    <location>
        <begin position="618"/>
        <end position="639"/>
    </location>
</feature>
<reference evidence="13" key="2">
    <citation type="submission" date="2025-09" db="UniProtKB">
        <authorList>
            <consortium name="Ensembl"/>
        </authorList>
    </citation>
    <scope>IDENTIFICATION</scope>
</reference>
<evidence type="ECO:0000256" key="9">
    <source>
        <dbReference type="ARBA" id="ARBA00023049"/>
    </source>
</evidence>
<evidence type="ECO:0000256" key="10">
    <source>
        <dbReference type="RuleBase" id="RU003651"/>
    </source>
</evidence>
<dbReference type="PANTHER" id="PTHR43655">
    <property type="entry name" value="ATP-DEPENDENT PROTEASE"/>
    <property type="match status" value="1"/>
</dbReference>
<comment type="cofactor">
    <cofactor evidence="1">
        <name>Zn(2+)</name>
        <dbReference type="ChEBI" id="CHEBI:29105"/>
    </cofactor>
</comment>
<keyword evidence="9" id="KW-0482">Metalloprotease</keyword>
<evidence type="ECO:0000256" key="1">
    <source>
        <dbReference type="ARBA" id="ARBA00001947"/>
    </source>
</evidence>
<dbReference type="SMART" id="SM00382">
    <property type="entry name" value="AAA"/>
    <property type="match status" value="1"/>
</dbReference>
<dbReference type="InterPro" id="IPR027417">
    <property type="entry name" value="P-loop_NTPase"/>
</dbReference>
<feature type="domain" description="AAA+ ATPase" evidence="12">
    <location>
        <begin position="262"/>
        <end position="396"/>
    </location>
</feature>
<evidence type="ECO:0000256" key="2">
    <source>
        <dbReference type="ARBA" id="ARBA00010044"/>
    </source>
</evidence>
<evidence type="ECO:0000259" key="12">
    <source>
        <dbReference type="SMART" id="SM00382"/>
    </source>
</evidence>
<dbReference type="InterPro" id="IPR003960">
    <property type="entry name" value="ATPase_AAA_CS"/>
</dbReference>
<evidence type="ECO:0000313" key="14">
    <source>
        <dbReference type="Proteomes" id="UP000694557"/>
    </source>
</evidence>
<dbReference type="Ensembl" id="ENSOKIT00005064700.1">
    <property type="protein sequence ID" value="ENSOKIP00005060873.1"/>
    <property type="gene ID" value="ENSOKIG00005025848.1"/>
</dbReference>
<keyword evidence="5 10" id="KW-0547">Nucleotide-binding</keyword>
<evidence type="ECO:0000256" key="7">
    <source>
        <dbReference type="ARBA" id="ARBA00022833"/>
    </source>
</evidence>
<name>A0A8C7HQ58_ONCKI</name>
<keyword evidence="3" id="KW-0645">Protease</keyword>
<dbReference type="GO" id="GO:0005524">
    <property type="term" value="F:ATP binding"/>
    <property type="evidence" value="ECO:0007669"/>
    <property type="project" value="UniProtKB-KW"/>
</dbReference>
<dbReference type="PANTHER" id="PTHR43655:SF7">
    <property type="entry name" value="AFG3-LIKE PROTEIN 1"/>
    <property type="match status" value="1"/>
</dbReference>
<dbReference type="Pfam" id="PF01434">
    <property type="entry name" value="Peptidase_M41"/>
    <property type="match status" value="1"/>
</dbReference>
<dbReference type="InterPro" id="IPR003959">
    <property type="entry name" value="ATPase_AAA_core"/>
</dbReference>
<dbReference type="Gene3D" id="1.20.58.760">
    <property type="entry name" value="Peptidase M41"/>
    <property type="match status" value="1"/>
</dbReference>
<evidence type="ECO:0000256" key="11">
    <source>
        <dbReference type="SAM" id="MobiDB-lite"/>
    </source>
</evidence>
<dbReference type="InterPro" id="IPR003593">
    <property type="entry name" value="AAA+_ATPase"/>
</dbReference>
<evidence type="ECO:0000256" key="4">
    <source>
        <dbReference type="ARBA" id="ARBA00022723"/>
    </source>
</evidence>
<dbReference type="InterPro" id="IPR000642">
    <property type="entry name" value="Peptidase_M41"/>
</dbReference>
<dbReference type="Proteomes" id="UP000694557">
    <property type="component" value="Unassembled WGS sequence"/>
</dbReference>
<organism evidence="13 14">
    <name type="scientific">Oncorhynchus kisutch</name>
    <name type="common">Coho salmon</name>
    <name type="synonym">Salmo kisutch</name>
    <dbReference type="NCBI Taxonomy" id="8019"/>
    <lineage>
        <taxon>Eukaryota</taxon>
        <taxon>Metazoa</taxon>
        <taxon>Chordata</taxon>
        <taxon>Craniata</taxon>
        <taxon>Vertebrata</taxon>
        <taxon>Euteleostomi</taxon>
        <taxon>Actinopterygii</taxon>
        <taxon>Neopterygii</taxon>
        <taxon>Teleostei</taxon>
        <taxon>Protacanthopterygii</taxon>
        <taxon>Salmoniformes</taxon>
        <taxon>Salmonidae</taxon>
        <taxon>Salmoninae</taxon>
        <taxon>Oncorhynchus</taxon>
    </lineage>
</organism>
<dbReference type="SUPFAM" id="SSF140990">
    <property type="entry name" value="FtsH protease domain-like"/>
    <property type="match status" value="1"/>
</dbReference>
<dbReference type="GO" id="GO:0005745">
    <property type="term" value="C:m-AAA complex"/>
    <property type="evidence" value="ECO:0007669"/>
    <property type="project" value="TreeGrafter"/>
</dbReference>
<keyword evidence="8 10" id="KW-0067">ATP-binding</keyword>
<dbReference type="AlphaFoldDB" id="A0A8C7HQ58"/>
<dbReference type="Pfam" id="PF00004">
    <property type="entry name" value="AAA"/>
    <property type="match status" value="1"/>
</dbReference>
<dbReference type="FunFam" id="3.40.50.300:FF:000001">
    <property type="entry name" value="ATP-dependent zinc metalloprotease FtsH"/>
    <property type="match status" value="1"/>
</dbReference>
<keyword evidence="7" id="KW-0862">Zinc</keyword>
<dbReference type="GO" id="GO:0034982">
    <property type="term" value="P:mitochondrial protein processing"/>
    <property type="evidence" value="ECO:0007669"/>
    <property type="project" value="TreeGrafter"/>
</dbReference>
<keyword evidence="4" id="KW-0479">Metal-binding</keyword>
<reference evidence="13" key="1">
    <citation type="submission" date="2025-08" db="UniProtKB">
        <authorList>
            <consortium name="Ensembl"/>
        </authorList>
    </citation>
    <scope>IDENTIFICATION</scope>
</reference>
<comment type="similarity">
    <text evidence="2">In the C-terminal section; belongs to the peptidase M41 family.</text>
</comment>
<accession>A0A8C7HQ58</accession>
<dbReference type="GeneTree" id="ENSGT00940000160625"/>
<dbReference type="GO" id="GO:0046872">
    <property type="term" value="F:metal ion binding"/>
    <property type="evidence" value="ECO:0007669"/>
    <property type="project" value="UniProtKB-KW"/>
</dbReference>
<dbReference type="GO" id="GO:0016887">
    <property type="term" value="F:ATP hydrolysis activity"/>
    <property type="evidence" value="ECO:0007669"/>
    <property type="project" value="InterPro"/>
</dbReference>
<evidence type="ECO:0000256" key="3">
    <source>
        <dbReference type="ARBA" id="ARBA00022670"/>
    </source>
</evidence>
<dbReference type="InterPro" id="IPR037219">
    <property type="entry name" value="Peptidase_M41-like"/>
</dbReference>
<dbReference type="GO" id="GO:0004222">
    <property type="term" value="F:metalloendopeptidase activity"/>
    <property type="evidence" value="ECO:0007669"/>
    <property type="project" value="InterPro"/>
</dbReference>
<evidence type="ECO:0000313" key="13">
    <source>
        <dbReference type="Ensembl" id="ENSOKIP00005060873.1"/>
    </source>
</evidence>
<comment type="similarity">
    <text evidence="10">Belongs to the AAA ATPase family.</text>
</comment>